<reference evidence="1 2" key="1">
    <citation type="journal article" date="2019" name="Genome Biol. Evol.">
        <title>Insights into the evolution of the New World diploid cottons (Gossypium, subgenus Houzingenia) based on genome sequencing.</title>
        <authorList>
            <person name="Grover C.E."/>
            <person name="Arick M.A. 2nd"/>
            <person name="Thrash A."/>
            <person name="Conover J.L."/>
            <person name="Sanders W.S."/>
            <person name="Peterson D.G."/>
            <person name="Frelichowski J.E."/>
            <person name="Scheffler J.A."/>
            <person name="Scheffler B.E."/>
            <person name="Wendel J.F."/>
        </authorList>
    </citation>
    <scope>NUCLEOTIDE SEQUENCE [LARGE SCALE GENOMIC DNA]</scope>
    <source>
        <strain evidence="1">0</strain>
        <tissue evidence="1">Leaf</tissue>
    </source>
</reference>
<accession>A0A7J9HM51</accession>
<comment type="caution">
    <text evidence="1">The sequence shown here is derived from an EMBL/GenBank/DDBJ whole genome shotgun (WGS) entry which is preliminary data.</text>
</comment>
<gene>
    <name evidence="1" type="ORF">Gohar_002837</name>
</gene>
<dbReference type="EMBL" id="JABFAD010000010">
    <property type="protein sequence ID" value="MBA0810886.1"/>
    <property type="molecule type" value="Genomic_DNA"/>
</dbReference>
<proteinExistence type="predicted"/>
<protein>
    <submittedName>
        <fullName evidence="1">Uncharacterized protein</fullName>
    </submittedName>
</protein>
<name>A0A7J9HM51_9ROSI</name>
<dbReference type="AlphaFoldDB" id="A0A7J9HM51"/>
<keyword evidence="2" id="KW-1185">Reference proteome</keyword>
<dbReference type="Proteomes" id="UP000593560">
    <property type="component" value="Unassembled WGS sequence"/>
</dbReference>
<sequence>MMEGNEWHGWLVNVHLVFIRFSNFDASYFDFPVVELNAGVYHDIIFLYSKHVRNYVISVTTTKDAG</sequence>
<organism evidence="1 2">
    <name type="scientific">Gossypium harknessii</name>
    <dbReference type="NCBI Taxonomy" id="34285"/>
    <lineage>
        <taxon>Eukaryota</taxon>
        <taxon>Viridiplantae</taxon>
        <taxon>Streptophyta</taxon>
        <taxon>Embryophyta</taxon>
        <taxon>Tracheophyta</taxon>
        <taxon>Spermatophyta</taxon>
        <taxon>Magnoliopsida</taxon>
        <taxon>eudicotyledons</taxon>
        <taxon>Gunneridae</taxon>
        <taxon>Pentapetalae</taxon>
        <taxon>rosids</taxon>
        <taxon>malvids</taxon>
        <taxon>Malvales</taxon>
        <taxon>Malvaceae</taxon>
        <taxon>Malvoideae</taxon>
        <taxon>Gossypium</taxon>
    </lineage>
</organism>
<evidence type="ECO:0000313" key="2">
    <source>
        <dbReference type="Proteomes" id="UP000593560"/>
    </source>
</evidence>
<evidence type="ECO:0000313" key="1">
    <source>
        <dbReference type="EMBL" id="MBA0810886.1"/>
    </source>
</evidence>